<keyword evidence="3" id="KW-1185">Reference proteome</keyword>
<protein>
    <submittedName>
        <fullName evidence="2">Uncharacterized protein</fullName>
    </submittedName>
</protein>
<feature type="compositionally biased region" description="Low complexity" evidence="1">
    <location>
        <begin position="15"/>
        <end position="25"/>
    </location>
</feature>
<feature type="region of interest" description="Disordered" evidence="1">
    <location>
        <begin position="1"/>
        <end position="54"/>
    </location>
</feature>
<feature type="compositionally biased region" description="Polar residues" evidence="1">
    <location>
        <begin position="41"/>
        <end position="54"/>
    </location>
</feature>
<dbReference type="AlphaFoldDB" id="A0A9X9Q415"/>
<dbReference type="EMBL" id="CYRY02031992">
    <property type="protein sequence ID" value="VCX09512.1"/>
    <property type="molecule type" value="Genomic_DNA"/>
</dbReference>
<name>A0A9X9Q415_GULGU</name>
<organism evidence="2 3">
    <name type="scientific">Gulo gulo</name>
    <name type="common">Wolverine</name>
    <name type="synonym">Gluton</name>
    <dbReference type="NCBI Taxonomy" id="48420"/>
    <lineage>
        <taxon>Eukaryota</taxon>
        <taxon>Metazoa</taxon>
        <taxon>Chordata</taxon>
        <taxon>Craniata</taxon>
        <taxon>Vertebrata</taxon>
        <taxon>Euteleostomi</taxon>
        <taxon>Mammalia</taxon>
        <taxon>Eutheria</taxon>
        <taxon>Laurasiatheria</taxon>
        <taxon>Carnivora</taxon>
        <taxon>Caniformia</taxon>
        <taxon>Musteloidea</taxon>
        <taxon>Mustelidae</taxon>
        <taxon>Guloninae</taxon>
        <taxon>Gulo</taxon>
    </lineage>
</organism>
<evidence type="ECO:0000313" key="3">
    <source>
        <dbReference type="Proteomes" id="UP000269945"/>
    </source>
</evidence>
<gene>
    <name evidence="2" type="ORF">BN2614_LOCUS2</name>
</gene>
<evidence type="ECO:0000313" key="2">
    <source>
        <dbReference type="EMBL" id="VCX09512.1"/>
    </source>
</evidence>
<sequence>MGFVPEADSHCRVTSLPSVSSPSNSHLGFDGLTGKRKKLQRSPNTRFSRRTVSC</sequence>
<evidence type="ECO:0000256" key="1">
    <source>
        <dbReference type="SAM" id="MobiDB-lite"/>
    </source>
</evidence>
<accession>A0A9X9Q415</accession>
<dbReference type="Proteomes" id="UP000269945">
    <property type="component" value="Unassembled WGS sequence"/>
</dbReference>
<proteinExistence type="predicted"/>
<reference evidence="2 3" key="1">
    <citation type="submission" date="2018-10" db="EMBL/GenBank/DDBJ databases">
        <authorList>
            <person name="Ekblom R."/>
            <person name="Jareborg N."/>
        </authorList>
    </citation>
    <scope>NUCLEOTIDE SEQUENCE [LARGE SCALE GENOMIC DNA]</scope>
    <source>
        <tissue evidence="2">Muscle</tissue>
    </source>
</reference>
<comment type="caution">
    <text evidence="2">The sequence shown here is derived from an EMBL/GenBank/DDBJ whole genome shotgun (WGS) entry which is preliminary data.</text>
</comment>